<reference evidence="3" key="1">
    <citation type="submission" date="2019-08" db="EMBL/GenBank/DDBJ databases">
        <authorList>
            <person name="Chen T."/>
        </authorList>
    </citation>
    <scope>NUCLEOTIDE SEQUENCE</scope>
    <source>
        <strain evidence="3">YL</strain>
    </source>
</reference>
<evidence type="ECO:0000256" key="2">
    <source>
        <dbReference type="SAM" id="SignalP"/>
    </source>
</evidence>
<evidence type="ECO:0000313" key="3">
    <source>
        <dbReference type="EMBL" id="QGU18304.1"/>
    </source>
</evidence>
<feature type="compositionally biased region" description="Polar residues" evidence="1">
    <location>
        <begin position="27"/>
        <end position="41"/>
    </location>
</feature>
<accession>A0A650F4R0</accession>
<protein>
    <submittedName>
        <fullName evidence="3">Putative RxLR effector</fullName>
    </submittedName>
</protein>
<feature type="region of interest" description="Disordered" evidence="1">
    <location>
        <begin position="24"/>
        <end position="43"/>
    </location>
</feature>
<dbReference type="EMBL" id="MN328426">
    <property type="protein sequence ID" value="QGU18304.1"/>
    <property type="molecule type" value="Genomic_DNA"/>
</dbReference>
<sequence length="526" mass="57735">MRGAYYVAIALLVAASSQATAEFDQAEPQQAPNNDGVTSGGTVDKLMPRRVIRESPNAKDKLMVDAGNGERMMGHFSNEIGFSKELEQNVIPSTNGIRTGADNVIAEAAEAIERFKQLKPVLEALNNKRKRIDSTPNNVGGQALHTRSIETPLVQVANIASFASAKSLKINKPNVDMQKTARIITQHDYRSAPHGYFTFRADVPDSRPNKQLIAQKALEFDLNKYPDEVEIRNSEHQRIDSMRNSVGGQAPHALPNPEKSLVSVAINPTKSLMPLTNNAETVLTKRLGGFTSKVILKNAIKSVAEHNLQHKPLVFSATIAADPVGQLNKPLIVQKALEVGNIKYPDKVNSHSANHPLHLLEGNEKSAHPATADGQSVPIDWEAEIAKGPDVGPKVVVDDKVKEIHEAFLKAFSLPFHQYPQETAKMLRPLRWKNSSPNNRVLVQSLSILATSQNQDVLMRVLGPDMTKLLGTGESALQATKVNLDAAYTAKLAIMYELFYEFYHGGGIVIDKLLSKIKSHQSIFEQ</sequence>
<feature type="chain" id="PRO_5025034106" evidence="2">
    <location>
        <begin position="22"/>
        <end position="526"/>
    </location>
</feature>
<proteinExistence type="predicted"/>
<keyword evidence="2" id="KW-0732">Signal</keyword>
<feature type="signal peptide" evidence="2">
    <location>
        <begin position="1"/>
        <end position="21"/>
    </location>
</feature>
<organism evidence="3">
    <name type="scientific">Plasmopara viticola</name>
    <name type="common">Downy mildew of grapevine</name>
    <name type="synonym">Botrytis viticola</name>
    <dbReference type="NCBI Taxonomy" id="143451"/>
    <lineage>
        <taxon>Eukaryota</taxon>
        <taxon>Sar</taxon>
        <taxon>Stramenopiles</taxon>
        <taxon>Oomycota</taxon>
        <taxon>Peronosporomycetes</taxon>
        <taxon>Peronosporales</taxon>
        <taxon>Peronosporaceae</taxon>
        <taxon>Plasmopara</taxon>
    </lineage>
</organism>
<evidence type="ECO:0000256" key="1">
    <source>
        <dbReference type="SAM" id="MobiDB-lite"/>
    </source>
</evidence>
<name>A0A650F4R0_PLAVT</name>
<dbReference type="AlphaFoldDB" id="A0A650F4R0"/>